<name>A0ABP5H9M8_9ACTN</name>
<feature type="domain" description="Methyltransferase" evidence="4">
    <location>
        <begin position="45"/>
        <end position="141"/>
    </location>
</feature>
<dbReference type="InterPro" id="IPR029063">
    <property type="entry name" value="SAM-dependent_MTases_sf"/>
</dbReference>
<evidence type="ECO:0000313" key="6">
    <source>
        <dbReference type="Proteomes" id="UP001500016"/>
    </source>
</evidence>
<protein>
    <submittedName>
        <fullName evidence="5">Class I SAM-dependent methyltransferase</fullName>
    </submittedName>
</protein>
<dbReference type="CDD" id="cd02440">
    <property type="entry name" value="AdoMet_MTases"/>
    <property type="match status" value="1"/>
</dbReference>
<reference evidence="6" key="1">
    <citation type="journal article" date="2019" name="Int. J. Syst. Evol. Microbiol.">
        <title>The Global Catalogue of Microorganisms (GCM) 10K type strain sequencing project: providing services to taxonomists for standard genome sequencing and annotation.</title>
        <authorList>
            <consortium name="The Broad Institute Genomics Platform"/>
            <consortium name="The Broad Institute Genome Sequencing Center for Infectious Disease"/>
            <person name="Wu L."/>
            <person name="Ma J."/>
        </authorList>
    </citation>
    <scope>NUCLEOTIDE SEQUENCE [LARGE SCALE GENOMIC DNA]</scope>
    <source>
        <strain evidence="6">JCM 15478</strain>
    </source>
</reference>
<keyword evidence="3" id="KW-0949">S-adenosyl-L-methionine</keyword>
<accession>A0ABP5H9M8</accession>
<dbReference type="RefSeq" id="WP_344526146.1">
    <property type="nucleotide sequence ID" value="NZ_BAAAPE010000005.1"/>
</dbReference>
<evidence type="ECO:0000256" key="2">
    <source>
        <dbReference type="ARBA" id="ARBA00022679"/>
    </source>
</evidence>
<dbReference type="GO" id="GO:0008168">
    <property type="term" value="F:methyltransferase activity"/>
    <property type="evidence" value="ECO:0007669"/>
    <property type="project" value="UniProtKB-KW"/>
</dbReference>
<dbReference type="PANTHER" id="PTHR43464:SF19">
    <property type="entry name" value="UBIQUINONE BIOSYNTHESIS O-METHYLTRANSFERASE, MITOCHONDRIAL"/>
    <property type="match status" value="1"/>
</dbReference>
<sequence>MTGHADAGAAFTAGAEEFHTWSEGLWDPVGRVTAEAAGPRAGQRVLDACCGAGASALPAARAVGPAGVVDAVDLSAGLLALGRRRAAEEGQHHLRFHQGDVTTWPRRDVPYDIAQCALGLFFLPDMEAGAKALMGHLRPGGRLVLTVWENGALGAWGAAFKAAVETERAWPADPELPRRLGRIDTVPAFRSWLGEVGLRGARVEQHSLPAPFTPDSAWRLVLGSGIRQVLDGMEAAAVERVRERFRERVAADTDGGTGDLDVRILVGVGSA</sequence>
<dbReference type="InterPro" id="IPR041698">
    <property type="entry name" value="Methyltransf_25"/>
</dbReference>
<evidence type="ECO:0000256" key="1">
    <source>
        <dbReference type="ARBA" id="ARBA00022603"/>
    </source>
</evidence>
<evidence type="ECO:0000313" key="5">
    <source>
        <dbReference type="EMBL" id="GAA2069588.1"/>
    </source>
</evidence>
<dbReference type="Proteomes" id="UP001500016">
    <property type="component" value="Unassembled WGS sequence"/>
</dbReference>
<organism evidence="5 6">
    <name type="scientific">Streptomyces albiaxialis</name>
    <dbReference type="NCBI Taxonomy" id="329523"/>
    <lineage>
        <taxon>Bacteria</taxon>
        <taxon>Bacillati</taxon>
        <taxon>Actinomycetota</taxon>
        <taxon>Actinomycetes</taxon>
        <taxon>Kitasatosporales</taxon>
        <taxon>Streptomycetaceae</taxon>
        <taxon>Streptomyces</taxon>
    </lineage>
</organism>
<dbReference type="Gene3D" id="3.40.50.150">
    <property type="entry name" value="Vaccinia Virus protein VP39"/>
    <property type="match status" value="1"/>
</dbReference>
<proteinExistence type="predicted"/>
<evidence type="ECO:0000259" key="4">
    <source>
        <dbReference type="Pfam" id="PF13649"/>
    </source>
</evidence>
<dbReference type="EMBL" id="BAAAPE010000005">
    <property type="protein sequence ID" value="GAA2069588.1"/>
    <property type="molecule type" value="Genomic_DNA"/>
</dbReference>
<gene>
    <name evidence="5" type="ORF">GCM10009801_19500</name>
</gene>
<comment type="caution">
    <text evidence="5">The sequence shown here is derived from an EMBL/GenBank/DDBJ whole genome shotgun (WGS) entry which is preliminary data.</text>
</comment>
<dbReference type="PANTHER" id="PTHR43464">
    <property type="entry name" value="METHYLTRANSFERASE"/>
    <property type="match status" value="1"/>
</dbReference>
<keyword evidence="6" id="KW-1185">Reference proteome</keyword>
<keyword evidence="2" id="KW-0808">Transferase</keyword>
<evidence type="ECO:0000256" key="3">
    <source>
        <dbReference type="ARBA" id="ARBA00022691"/>
    </source>
</evidence>
<keyword evidence="1 5" id="KW-0489">Methyltransferase</keyword>
<dbReference type="Pfam" id="PF13649">
    <property type="entry name" value="Methyltransf_25"/>
    <property type="match status" value="1"/>
</dbReference>
<dbReference type="SUPFAM" id="SSF53335">
    <property type="entry name" value="S-adenosyl-L-methionine-dependent methyltransferases"/>
    <property type="match status" value="1"/>
</dbReference>
<dbReference type="GO" id="GO:0032259">
    <property type="term" value="P:methylation"/>
    <property type="evidence" value="ECO:0007669"/>
    <property type="project" value="UniProtKB-KW"/>
</dbReference>